<sequence>MILALALSVPLAPRPARRAARRIAFQTPRRPTAIRTAVAVEDPFV</sequence>
<comment type="caution">
    <text evidence="1">The sequence shown here is derived from an EMBL/GenBank/DDBJ whole genome shotgun (WGS) entry which is preliminary data.</text>
</comment>
<evidence type="ECO:0000313" key="2">
    <source>
        <dbReference type="Proteomes" id="UP001234354"/>
    </source>
</evidence>
<name>A0AAW8G8S2_9GAMM</name>
<dbReference type="EMBL" id="JAUTBB010000001">
    <property type="protein sequence ID" value="MDQ1118121.1"/>
    <property type="molecule type" value="Genomic_DNA"/>
</dbReference>
<organism evidence="1 2">
    <name type="scientific">Pseudoxanthomonas winnipegensis</name>
    <dbReference type="NCBI Taxonomy" id="2480810"/>
    <lineage>
        <taxon>Bacteria</taxon>
        <taxon>Pseudomonadati</taxon>
        <taxon>Pseudomonadota</taxon>
        <taxon>Gammaproteobacteria</taxon>
        <taxon>Lysobacterales</taxon>
        <taxon>Lysobacteraceae</taxon>
        <taxon>Pseudoxanthomonas</taxon>
    </lineage>
</organism>
<protein>
    <submittedName>
        <fullName evidence="1">Uncharacterized protein</fullName>
    </submittedName>
</protein>
<accession>A0AAW8G8S2</accession>
<proteinExistence type="predicted"/>
<dbReference type="AlphaFoldDB" id="A0AAW8G8S2"/>
<gene>
    <name evidence="1" type="ORF">QE383_000429</name>
</gene>
<reference evidence="1" key="1">
    <citation type="submission" date="2023-07" db="EMBL/GenBank/DDBJ databases">
        <title>Functional and genomic diversity of the sorghum phyllosphere microbiome.</title>
        <authorList>
            <person name="Shade A."/>
        </authorList>
    </citation>
    <scope>NUCLEOTIDE SEQUENCE</scope>
    <source>
        <strain evidence="1">SORGH_AS_0908</strain>
    </source>
</reference>
<evidence type="ECO:0000313" key="1">
    <source>
        <dbReference type="EMBL" id="MDQ1118121.1"/>
    </source>
</evidence>
<dbReference type="Proteomes" id="UP001234354">
    <property type="component" value="Unassembled WGS sequence"/>
</dbReference>